<dbReference type="InterPro" id="IPR050839">
    <property type="entry name" value="Rho-assoc_Ser/Thr_Kinase"/>
</dbReference>
<feature type="compositionally biased region" description="Low complexity" evidence="5">
    <location>
        <begin position="1"/>
        <end position="20"/>
    </location>
</feature>
<dbReference type="GO" id="GO:0005524">
    <property type="term" value="F:ATP binding"/>
    <property type="evidence" value="ECO:0007669"/>
    <property type="project" value="InterPro"/>
</dbReference>
<accession>A0A316UVX2</accession>
<dbReference type="GeneID" id="37027247"/>
<dbReference type="InterPro" id="IPR008271">
    <property type="entry name" value="Ser/Thr_kinase_AS"/>
</dbReference>
<dbReference type="PANTHER" id="PTHR22988:SF71">
    <property type="entry name" value="CITRON RHO-INTERACTING KINASE"/>
    <property type="match status" value="1"/>
</dbReference>
<dbReference type="SUPFAM" id="SSF56112">
    <property type="entry name" value="Protein kinase-like (PK-like)"/>
    <property type="match status" value="1"/>
</dbReference>
<dbReference type="Gene3D" id="1.10.510.10">
    <property type="entry name" value="Transferase(Phosphotransferase) domain 1"/>
    <property type="match status" value="1"/>
</dbReference>
<feature type="compositionally biased region" description="Polar residues" evidence="5">
    <location>
        <begin position="911"/>
        <end position="921"/>
    </location>
</feature>
<dbReference type="GO" id="GO:0031032">
    <property type="term" value="P:actomyosin structure organization"/>
    <property type="evidence" value="ECO:0007669"/>
    <property type="project" value="TreeGrafter"/>
</dbReference>
<feature type="compositionally biased region" description="Low complexity" evidence="5">
    <location>
        <begin position="967"/>
        <end position="989"/>
    </location>
</feature>
<feature type="region of interest" description="Disordered" evidence="5">
    <location>
        <begin position="1049"/>
        <end position="1070"/>
    </location>
</feature>
<organism evidence="7 8">
    <name type="scientific">Jaminaea rosea</name>
    <dbReference type="NCBI Taxonomy" id="1569628"/>
    <lineage>
        <taxon>Eukaryota</taxon>
        <taxon>Fungi</taxon>
        <taxon>Dikarya</taxon>
        <taxon>Basidiomycota</taxon>
        <taxon>Ustilaginomycotina</taxon>
        <taxon>Exobasidiomycetes</taxon>
        <taxon>Microstromatales</taxon>
        <taxon>Microstromatales incertae sedis</taxon>
        <taxon>Jaminaea</taxon>
    </lineage>
</organism>
<dbReference type="PANTHER" id="PTHR22988">
    <property type="entry name" value="MYOTONIC DYSTROPHY S/T KINASE-RELATED"/>
    <property type="match status" value="1"/>
</dbReference>
<dbReference type="Proteomes" id="UP000245884">
    <property type="component" value="Unassembled WGS sequence"/>
</dbReference>
<feature type="region of interest" description="Disordered" evidence="5">
    <location>
        <begin position="1107"/>
        <end position="1146"/>
    </location>
</feature>
<feature type="compositionally biased region" description="Polar residues" evidence="5">
    <location>
        <begin position="1363"/>
        <end position="1372"/>
    </location>
</feature>
<feature type="compositionally biased region" description="Low complexity" evidence="5">
    <location>
        <begin position="1235"/>
        <end position="1255"/>
    </location>
</feature>
<evidence type="ECO:0000256" key="2">
    <source>
        <dbReference type="ARBA" id="ARBA00038271"/>
    </source>
</evidence>
<feature type="domain" description="Protein kinase" evidence="6">
    <location>
        <begin position="117"/>
        <end position="439"/>
    </location>
</feature>
<feature type="compositionally biased region" description="Basic residues" evidence="5">
    <location>
        <begin position="938"/>
        <end position="952"/>
    </location>
</feature>
<reference evidence="7 8" key="1">
    <citation type="journal article" date="2018" name="Mol. Biol. Evol.">
        <title>Broad Genomic Sampling Reveals a Smut Pathogenic Ancestry of the Fungal Clade Ustilaginomycotina.</title>
        <authorList>
            <person name="Kijpornyongpan T."/>
            <person name="Mondo S.J."/>
            <person name="Barry K."/>
            <person name="Sandor L."/>
            <person name="Lee J."/>
            <person name="Lipzen A."/>
            <person name="Pangilinan J."/>
            <person name="LaButti K."/>
            <person name="Hainaut M."/>
            <person name="Henrissat B."/>
            <person name="Grigoriev I.V."/>
            <person name="Spatafora J.W."/>
            <person name="Aime M.C."/>
        </authorList>
    </citation>
    <scope>NUCLEOTIDE SEQUENCE [LARGE SCALE GENOMIC DNA]</scope>
    <source>
        <strain evidence="7 8">MCA 5214</strain>
    </source>
</reference>
<evidence type="ECO:0000256" key="4">
    <source>
        <dbReference type="ARBA" id="ARBA00048679"/>
    </source>
</evidence>
<keyword evidence="8" id="KW-1185">Reference proteome</keyword>
<dbReference type="SMART" id="SM00220">
    <property type="entry name" value="S_TKc"/>
    <property type="match status" value="1"/>
</dbReference>
<dbReference type="RefSeq" id="XP_025364052.1">
    <property type="nucleotide sequence ID" value="XM_025505424.1"/>
</dbReference>
<protein>
    <recommendedName>
        <fullName evidence="6">Protein kinase domain-containing protein</fullName>
    </recommendedName>
</protein>
<dbReference type="InterPro" id="IPR000719">
    <property type="entry name" value="Prot_kinase_dom"/>
</dbReference>
<feature type="compositionally biased region" description="Basic and acidic residues" evidence="5">
    <location>
        <begin position="1265"/>
        <end position="1277"/>
    </location>
</feature>
<dbReference type="EMBL" id="KZ819663">
    <property type="protein sequence ID" value="PWN29440.1"/>
    <property type="molecule type" value="Genomic_DNA"/>
</dbReference>
<comment type="similarity">
    <text evidence="2">Belongs to the protein kinase superfamily. STE Ser/Thr protein kinase family. COT1 subfamily.</text>
</comment>
<dbReference type="InterPro" id="IPR011009">
    <property type="entry name" value="Kinase-like_dom_sf"/>
</dbReference>
<dbReference type="OrthoDB" id="3359639at2759"/>
<evidence type="ECO:0000256" key="3">
    <source>
        <dbReference type="ARBA" id="ARBA00047899"/>
    </source>
</evidence>
<feature type="compositionally biased region" description="Polar residues" evidence="5">
    <location>
        <begin position="1055"/>
        <end position="1070"/>
    </location>
</feature>
<feature type="region of interest" description="Disordered" evidence="5">
    <location>
        <begin position="1019"/>
        <end position="1038"/>
    </location>
</feature>
<proteinExistence type="inferred from homology"/>
<feature type="compositionally biased region" description="Polar residues" evidence="5">
    <location>
        <begin position="640"/>
        <end position="656"/>
    </location>
</feature>
<evidence type="ECO:0000256" key="5">
    <source>
        <dbReference type="SAM" id="MobiDB-lite"/>
    </source>
</evidence>
<feature type="region of interest" description="Disordered" evidence="5">
    <location>
        <begin position="1329"/>
        <end position="1372"/>
    </location>
</feature>
<dbReference type="Gene3D" id="3.30.200.20">
    <property type="entry name" value="Phosphorylase Kinase, domain 1"/>
    <property type="match status" value="1"/>
</dbReference>
<dbReference type="PROSITE" id="PS00108">
    <property type="entry name" value="PROTEIN_KINASE_ST"/>
    <property type="match status" value="1"/>
</dbReference>
<keyword evidence="1" id="KW-0597">Phosphoprotein</keyword>
<dbReference type="GO" id="GO:0005856">
    <property type="term" value="C:cytoskeleton"/>
    <property type="evidence" value="ECO:0007669"/>
    <property type="project" value="TreeGrafter"/>
</dbReference>
<feature type="region of interest" description="Disordered" evidence="5">
    <location>
        <begin position="896"/>
        <end position="996"/>
    </location>
</feature>
<feature type="compositionally biased region" description="Polar residues" evidence="5">
    <location>
        <begin position="787"/>
        <end position="800"/>
    </location>
</feature>
<evidence type="ECO:0000256" key="1">
    <source>
        <dbReference type="ARBA" id="ARBA00022553"/>
    </source>
</evidence>
<comment type="catalytic activity">
    <reaction evidence="3">
        <text>L-threonyl-[protein] + ATP = O-phospho-L-threonyl-[protein] + ADP + H(+)</text>
        <dbReference type="Rhea" id="RHEA:46608"/>
        <dbReference type="Rhea" id="RHEA-COMP:11060"/>
        <dbReference type="Rhea" id="RHEA-COMP:11605"/>
        <dbReference type="ChEBI" id="CHEBI:15378"/>
        <dbReference type="ChEBI" id="CHEBI:30013"/>
        <dbReference type="ChEBI" id="CHEBI:30616"/>
        <dbReference type="ChEBI" id="CHEBI:61977"/>
        <dbReference type="ChEBI" id="CHEBI:456216"/>
        <dbReference type="EC" id="2.7.11.1"/>
    </reaction>
</comment>
<dbReference type="GO" id="GO:0005737">
    <property type="term" value="C:cytoplasm"/>
    <property type="evidence" value="ECO:0007669"/>
    <property type="project" value="TreeGrafter"/>
</dbReference>
<dbReference type="STRING" id="1569628.A0A316UVX2"/>
<evidence type="ECO:0000313" key="7">
    <source>
        <dbReference type="EMBL" id="PWN29440.1"/>
    </source>
</evidence>
<comment type="catalytic activity">
    <reaction evidence="4">
        <text>L-seryl-[protein] + ATP = O-phospho-L-seryl-[protein] + ADP + H(+)</text>
        <dbReference type="Rhea" id="RHEA:17989"/>
        <dbReference type="Rhea" id="RHEA-COMP:9863"/>
        <dbReference type="Rhea" id="RHEA-COMP:11604"/>
        <dbReference type="ChEBI" id="CHEBI:15378"/>
        <dbReference type="ChEBI" id="CHEBI:29999"/>
        <dbReference type="ChEBI" id="CHEBI:30616"/>
        <dbReference type="ChEBI" id="CHEBI:83421"/>
        <dbReference type="ChEBI" id="CHEBI:456216"/>
        <dbReference type="EC" id="2.7.11.1"/>
    </reaction>
</comment>
<feature type="region of interest" description="Disordered" evidence="5">
    <location>
        <begin position="1225"/>
        <end position="1311"/>
    </location>
</feature>
<dbReference type="Pfam" id="PF00069">
    <property type="entry name" value="Pkinase"/>
    <property type="match status" value="2"/>
</dbReference>
<sequence length="1443" mass="154898">MTVASSSRAAAAPQASSTSSWPYRHDSIQRCLAEAAVQTALSELTRTPHVRRALSEKAKGKAKAHSDSDERDLLVDLALETFWSSSRLGTRDINTTRLRALSHLQQLSKISLETSDFPSVTSLQRSSAAYVEIVRSRFNRQLYVLKTVVKGLARRESNRCNPSFEAQLLAAGQQESQSRRPVPDFVASFQSQNSLHIVMQYFPAGDLDQLLHSAGQAGLIHGFGKDGGLLSESYVKIYSTDIVAAVTWCHEQGFAHRDVKPANFLLDRSGHLKLCDFATAAPFTQYGSRRRVQYQYSCLAGTPDYIAPDILLGEEERLNALTGSRGASSRWGFSFADESSFSSLMTRPQPESEGFYGPEVDWWSVGCVIYEMVFKNVPFWAETIREAHHRICNHEQYLQLDEQVTVSSTLKDLIIKLLTHRETRLGSQASAHVQQHSFFSGVDWSSYLNVAAPFVPNVDSTKTDVAGMATAEEPSILHSPSVMAGRPQAALDEDQSISIEPDSFHLSQMFDGSLDEFPMFADSPEEVDMVMARRAAMVEAPSRSRPLSEPVSPNTSKIGAAKWSDIDVAWVGFSRLPQRNAFTTEKQFKTMPQSTLTRVAATPSAAARQSTLASIWETSPGCESMAASPEAWPRAMQQGESSATAPITSTPFTRSVSDPAKQSPPPMIASTPRDGGIERRLSQRRRLHKAIAAAIPGDGRYVTPLRKTSMPNLSSAYSGSVAPPSAIPASPYPFPLAATPAPATAARRLVSASSSIRNPSLLRSAVAQQQQQQRRSESPYSRVVSMGSDSRCSGGSNAKRNFSENEAMEQLEAAVLQSARKVRLDSQERSFPRRLAVLEERVGADARRQLSEQGRLSRQAGPSRPQLPHSNTEPALLSMQKVGGSLDKRPQLQELRRGSAPSVVVEPASPTPTAVHSSAPQTLAPIEKTDGKGSSTIHSRRLLGAHERRRPRLPMPDPIVIRPTLTSSPEDGGSDPDSPLMSRSGSSAGQSGGIGYDAHITSSVDLPGWSTEAIASAPTIEAHQQDPSHLCAPSARPMLRMRRSDRQLKLEAQERTTPTRPKTRASSPFTTTEFDLAHLSLGPPTPLEEVDINPMATAAAAAAIAAASPSPAGDSRQNDCPTPELVSDHTNDSEESGVSSGGESFRTHSAMSSPFAMTFAPAAANADGALALAMPTTYGKDALPRLSVPTTAEGAARATLAASRLRATRSHSQLSKLHHLSLGFGREHGVRPEGTSSAAGPASSSSSSSSSSTSTIHPAQRSIRRKDSRETLKEYRNSARLQSSSGLPSFPEDDDDAFGGGPALVSSSSPPLSGAGLLAAASAKNLSSAMSGSASGTWSRKSLSATRRASAQNLGRQYRFSEGASTMSRPSTALSAAAGELKLSAKRSSSDGSVSPTSTSTVVRSNMSVTSPLTKMDNRLTGIQSSVFGLQTRITKLKAKLHD</sequence>
<evidence type="ECO:0000313" key="8">
    <source>
        <dbReference type="Proteomes" id="UP000245884"/>
    </source>
</evidence>
<feature type="region of interest" description="Disordered" evidence="5">
    <location>
        <begin position="763"/>
        <end position="800"/>
    </location>
</feature>
<feature type="region of interest" description="Disordered" evidence="5">
    <location>
        <begin position="846"/>
        <end position="872"/>
    </location>
</feature>
<name>A0A316UVX2_9BASI</name>
<gene>
    <name evidence="7" type="ORF">BDZ90DRAFT_230311</name>
</gene>
<dbReference type="PROSITE" id="PS50011">
    <property type="entry name" value="PROTEIN_KINASE_DOM"/>
    <property type="match status" value="1"/>
</dbReference>
<feature type="region of interest" description="Disordered" evidence="5">
    <location>
        <begin position="1"/>
        <end position="23"/>
    </location>
</feature>
<feature type="compositionally biased region" description="Polar residues" evidence="5">
    <location>
        <begin position="1332"/>
        <end position="1355"/>
    </location>
</feature>
<evidence type="ECO:0000259" key="6">
    <source>
        <dbReference type="PROSITE" id="PS50011"/>
    </source>
</evidence>
<dbReference type="GO" id="GO:0004674">
    <property type="term" value="F:protein serine/threonine kinase activity"/>
    <property type="evidence" value="ECO:0007669"/>
    <property type="project" value="UniProtKB-EC"/>
</dbReference>
<feature type="region of interest" description="Disordered" evidence="5">
    <location>
        <begin position="640"/>
        <end position="674"/>
    </location>
</feature>